<reference evidence="1" key="1">
    <citation type="submission" date="2018-02" db="EMBL/GenBank/DDBJ databases">
        <title>Rhizophora mucronata_Transcriptome.</title>
        <authorList>
            <person name="Meera S.P."/>
            <person name="Sreeshan A."/>
            <person name="Augustine A."/>
        </authorList>
    </citation>
    <scope>NUCLEOTIDE SEQUENCE</scope>
    <source>
        <tissue evidence="1">Leaf</tissue>
    </source>
</reference>
<protein>
    <submittedName>
        <fullName evidence="1">Uncharacterized protein</fullName>
    </submittedName>
</protein>
<sequence length="41" mass="4348">MQTTTSKLSKPEIAAGQIGSSEIEMVSTVANLQEQLKTTPV</sequence>
<accession>A0A2P2JR76</accession>
<dbReference type="AlphaFoldDB" id="A0A2P2JR76"/>
<dbReference type="EMBL" id="GGEC01015482">
    <property type="protein sequence ID" value="MBW95965.1"/>
    <property type="molecule type" value="Transcribed_RNA"/>
</dbReference>
<name>A0A2P2JR76_RHIMU</name>
<organism evidence="1">
    <name type="scientific">Rhizophora mucronata</name>
    <name type="common">Asiatic mangrove</name>
    <dbReference type="NCBI Taxonomy" id="61149"/>
    <lineage>
        <taxon>Eukaryota</taxon>
        <taxon>Viridiplantae</taxon>
        <taxon>Streptophyta</taxon>
        <taxon>Embryophyta</taxon>
        <taxon>Tracheophyta</taxon>
        <taxon>Spermatophyta</taxon>
        <taxon>Magnoliopsida</taxon>
        <taxon>eudicotyledons</taxon>
        <taxon>Gunneridae</taxon>
        <taxon>Pentapetalae</taxon>
        <taxon>rosids</taxon>
        <taxon>fabids</taxon>
        <taxon>Malpighiales</taxon>
        <taxon>Rhizophoraceae</taxon>
        <taxon>Rhizophora</taxon>
    </lineage>
</organism>
<evidence type="ECO:0000313" key="1">
    <source>
        <dbReference type="EMBL" id="MBW95965.1"/>
    </source>
</evidence>
<proteinExistence type="predicted"/>